<dbReference type="PROSITE" id="PS50883">
    <property type="entry name" value="EAL"/>
    <property type="match status" value="1"/>
</dbReference>
<keyword evidence="3" id="KW-1185">Reference proteome</keyword>
<reference evidence="3" key="1">
    <citation type="journal article" date="2019" name="Int. J. Syst. Evol. Microbiol.">
        <title>The Global Catalogue of Microorganisms (GCM) 10K type strain sequencing project: providing services to taxonomists for standard genome sequencing and annotation.</title>
        <authorList>
            <consortium name="The Broad Institute Genomics Platform"/>
            <consortium name="The Broad Institute Genome Sequencing Center for Infectious Disease"/>
            <person name="Wu L."/>
            <person name="Ma J."/>
        </authorList>
    </citation>
    <scope>NUCLEOTIDE SEQUENCE [LARGE SCALE GENOMIC DNA]</scope>
    <source>
        <strain evidence="3">JCM 18657</strain>
    </source>
</reference>
<dbReference type="PANTHER" id="PTHR33121:SF70">
    <property type="entry name" value="SIGNALING PROTEIN YKOW"/>
    <property type="match status" value="1"/>
</dbReference>
<dbReference type="PANTHER" id="PTHR33121">
    <property type="entry name" value="CYCLIC DI-GMP PHOSPHODIESTERASE PDEF"/>
    <property type="match status" value="1"/>
</dbReference>
<dbReference type="EMBL" id="JBHTGQ010000009">
    <property type="protein sequence ID" value="MFC7749105.1"/>
    <property type="molecule type" value="Genomic_DNA"/>
</dbReference>
<evidence type="ECO:0000259" key="1">
    <source>
        <dbReference type="PROSITE" id="PS50883"/>
    </source>
</evidence>
<evidence type="ECO:0000313" key="2">
    <source>
        <dbReference type="EMBL" id="MFC7749105.1"/>
    </source>
</evidence>
<dbReference type="Proteomes" id="UP001596528">
    <property type="component" value="Unassembled WGS sequence"/>
</dbReference>
<dbReference type="RefSeq" id="WP_138789347.1">
    <property type="nucleotide sequence ID" value="NZ_JBHTGQ010000009.1"/>
</dbReference>
<name>A0ABW2V2T9_9BACL</name>
<sequence length="138" mass="15225">MLFPSPRIRGRRAVLQTLKAHGIRVSIDDFGTGYSSLSYLSRLPLDSLKIDRSFLTDIGRNHENKSIVTTILALARNLRLNVVAEGVEKSEQAAYLLEQGCEEAQGYYYSRPLPAEDVTRLLSARTKFNAAAGTKPAG</sequence>
<gene>
    <name evidence="2" type="ORF">ACFQWB_03975</name>
</gene>
<dbReference type="InterPro" id="IPR001633">
    <property type="entry name" value="EAL_dom"/>
</dbReference>
<dbReference type="SUPFAM" id="SSF141868">
    <property type="entry name" value="EAL domain-like"/>
    <property type="match status" value="1"/>
</dbReference>
<evidence type="ECO:0000313" key="3">
    <source>
        <dbReference type="Proteomes" id="UP001596528"/>
    </source>
</evidence>
<dbReference type="SMART" id="SM00052">
    <property type="entry name" value="EAL"/>
    <property type="match status" value="1"/>
</dbReference>
<dbReference type="CDD" id="cd01948">
    <property type="entry name" value="EAL"/>
    <property type="match status" value="1"/>
</dbReference>
<dbReference type="Pfam" id="PF00563">
    <property type="entry name" value="EAL"/>
    <property type="match status" value="1"/>
</dbReference>
<dbReference type="InterPro" id="IPR035919">
    <property type="entry name" value="EAL_sf"/>
</dbReference>
<accession>A0ABW2V2T9</accession>
<organism evidence="2 3">
    <name type="scientific">Paenibacillus thermoaerophilus</name>
    <dbReference type="NCBI Taxonomy" id="1215385"/>
    <lineage>
        <taxon>Bacteria</taxon>
        <taxon>Bacillati</taxon>
        <taxon>Bacillota</taxon>
        <taxon>Bacilli</taxon>
        <taxon>Bacillales</taxon>
        <taxon>Paenibacillaceae</taxon>
        <taxon>Paenibacillus</taxon>
    </lineage>
</organism>
<feature type="domain" description="EAL" evidence="1">
    <location>
        <begin position="1"/>
        <end position="126"/>
    </location>
</feature>
<dbReference type="Gene3D" id="3.20.20.450">
    <property type="entry name" value="EAL domain"/>
    <property type="match status" value="1"/>
</dbReference>
<comment type="caution">
    <text evidence="2">The sequence shown here is derived from an EMBL/GenBank/DDBJ whole genome shotgun (WGS) entry which is preliminary data.</text>
</comment>
<dbReference type="InterPro" id="IPR050706">
    <property type="entry name" value="Cyclic-di-GMP_PDE-like"/>
</dbReference>
<protein>
    <submittedName>
        <fullName evidence="2">EAL domain-containing protein</fullName>
    </submittedName>
</protein>
<proteinExistence type="predicted"/>